<evidence type="ECO:0000313" key="2">
    <source>
        <dbReference type="Proteomes" id="UP001276659"/>
    </source>
</evidence>
<dbReference type="Pfam" id="PF19086">
    <property type="entry name" value="Terpene_syn_C_2"/>
    <property type="match status" value="1"/>
</dbReference>
<name>A0AAE0DIZ6_9LECA</name>
<sequence length="301" mass="34633">MTQEEPNSILTALHGQSIVLPDLNAMLDGWPREINQNLDQLRRDVDEWLDSYSFGMTVRITLGKIDMDNGSLWDNFELSNPYRKETRDYVRYCLDLTSGPHIYPVNSANATIQAFETIGTAIRKAYNYEQRQRFMDHMDGFLEMTQQEQMLRLRGTLLSVEEFWSYRLGSSAVHVIIAMNEFAWDNKSLPTLVMEDGSMKLLWDYTNIIVSTSVNDIVSLKKEIASGSIGSMIPLLYAHLRDAQAAVDQTAEFLVLNVKAFEETAQKLLKTEKRYNVEEARDMCDFIKGCQFYCSGNLTWR</sequence>
<evidence type="ECO:0000313" key="1">
    <source>
        <dbReference type="EMBL" id="KAK3171957.1"/>
    </source>
</evidence>
<dbReference type="Proteomes" id="UP001276659">
    <property type="component" value="Unassembled WGS sequence"/>
</dbReference>
<organism evidence="1 2">
    <name type="scientific">Lepraria neglecta</name>
    <dbReference type="NCBI Taxonomy" id="209136"/>
    <lineage>
        <taxon>Eukaryota</taxon>
        <taxon>Fungi</taxon>
        <taxon>Dikarya</taxon>
        <taxon>Ascomycota</taxon>
        <taxon>Pezizomycotina</taxon>
        <taxon>Lecanoromycetes</taxon>
        <taxon>OSLEUM clade</taxon>
        <taxon>Lecanoromycetidae</taxon>
        <taxon>Lecanorales</taxon>
        <taxon>Lecanorineae</taxon>
        <taxon>Stereocaulaceae</taxon>
        <taxon>Lepraria</taxon>
    </lineage>
</organism>
<comment type="caution">
    <text evidence="1">The sequence shown here is derived from an EMBL/GenBank/DDBJ whole genome shotgun (WGS) entry which is preliminary data.</text>
</comment>
<gene>
    <name evidence="1" type="ORF">OEA41_004041</name>
</gene>
<accession>A0AAE0DIZ6</accession>
<dbReference type="Gene3D" id="1.10.600.10">
    <property type="entry name" value="Farnesyl Diphosphate Synthase"/>
    <property type="match status" value="1"/>
</dbReference>
<reference evidence="1" key="1">
    <citation type="submission" date="2022-11" db="EMBL/GenBank/DDBJ databases">
        <title>Chromosomal genome sequence assembly and mating type (MAT) locus characterization of the leprose asexual lichenized fungus Lepraria neglecta (Nyl.) Erichsen.</title>
        <authorList>
            <person name="Allen J.L."/>
            <person name="Pfeffer B."/>
        </authorList>
    </citation>
    <scope>NUCLEOTIDE SEQUENCE</scope>
    <source>
        <strain evidence="1">Allen 5258</strain>
    </source>
</reference>
<keyword evidence="2" id="KW-1185">Reference proteome</keyword>
<protein>
    <recommendedName>
        <fullName evidence="3">Terpenoid synthase</fullName>
    </recommendedName>
</protein>
<proteinExistence type="predicted"/>
<dbReference type="InterPro" id="IPR008949">
    <property type="entry name" value="Isoprenoid_synthase_dom_sf"/>
</dbReference>
<evidence type="ECO:0008006" key="3">
    <source>
        <dbReference type="Google" id="ProtNLM"/>
    </source>
</evidence>
<dbReference type="AlphaFoldDB" id="A0AAE0DIZ6"/>
<dbReference type="EMBL" id="JASNWA010000008">
    <property type="protein sequence ID" value="KAK3171957.1"/>
    <property type="molecule type" value="Genomic_DNA"/>
</dbReference>
<dbReference type="SUPFAM" id="SSF48576">
    <property type="entry name" value="Terpenoid synthases"/>
    <property type="match status" value="1"/>
</dbReference>